<feature type="compositionally biased region" description="Low complexity" evidence="1">
    <location>
        <begin position="342"/>
        <end position="352"/>
    </location>
</feature>
<keyword evidence="3" id="KW-1185">Reference proteome</keyword>
<comment type="caution">
    <text evidence="2">The sequence shown here is derived from an EMBL/GenBank/DDBJ whole genome shotgun (WGS) entry which is preliminary data.</text>
</comment>
<feature type="compositionally biased region" description="Basic and acidic residues" evidence="1">
    <location>
        <begin position="126"/>
        <end position="135"/>
    </location>
</feature>
<dbReference type="Proteomes" id="UP000886523">
    <property type="component" value="Unassembled WGS sequence"/>
</dbReference>
<organism evidence="2 3">
    <name type="scientific">Hydnum rufescens UP504</name>
    <dbReference type="NCBI Taxonomy" id="1448309"/>
    <lineage>
        <taxon>Eukaryota</taxon>
        <taxon>Fungi</taxon>
        <taxon>Dikarya</taxon>
        <taxon>Basidiomycota</taxon>
        <taxon>Agaricomycotina</taxon>
        <taxon>Agaricomycetes</taxon>
        <taxon>Cantharellales</taxon>
        <taxon>Hydnaceae</taxon>
        <taxon>Hydnum</taxon>
    </lineage>
</organism>
<feature type="region of interest" description="Disordered" evidence="1">
    <location>
        <begin position="329"/>
        <end position="352"/>
    </location>
</feature>
<dbReference type="AlphaFoldDB" id="A0A9P6DJJ1"/>
<dbReference type="EMBL" id="MU129204">
    <property type="protein sequence ID" value="KAF9504667.1"/>
    <property type="molecule type" value="Genomic_DNA"/>
</dbReference>
<evidence type="ECO:0000313" key="2">
    <source>
        <dbReference type="EMBL" id="KAF9504667.1"/>
    </source>
</evidence>
<feature type="region of interest" description="Disordered" evidence="1">
    <location>
        <begin position="104"/>
        <end position="136"/>
    </location>
</feature>
<sequence length="497" mass="55106">MDGPAPDVNHDSDEDEVVLVVPADGGGYNDDDEDEDDGESSVELGGEPDEDTRRHTSNNRRATRDLDRHLSDSTDNREADHRTLATLDKYWKIYDRVAAKNPKAKAAMTSDIRKPKQQKTMPPVDHPIDQSKRDDDEQVFSITVECPTLDGEACTITVDSEITWDAFLMRVAEAMVRYLLSSDDKNQRPWSLKDSESLGAMIHILRQLQPKKGSKRAIRPVCVRLEDKNSSPHGDAESGKNSAKGFKLMDDPSNPTTIESVPDSIKECLFGTDFMPKRRGKVTAASMGPGSMQYPFPAQFMNAMMFGMHGYPPPFYPYLPPIPPSHMPLSHPSHPLPPSHPSHPSYPSHSSHPAYQYPNPLSHMYPGAPQYPPAPSGPEAPTQTSAPATKASSDLAPSSEVDINNIAEYPYIRNWLSTLDSDKWGSCGKNWGQYEGFLSESGILRLDHLVAGCTASQLAEVCQMPVPLATCLLYYGQRDTERCLKDTLKAHKHPRIK</sequence>
<evidence type="ECO:0000313" key="3">
    <source>
        <dbReference type="Proteomes" id="UP000886523"/>
    </source>
</evidence>
<accession>A0A9P6DJJ1</accession>
<name>A0A9P6DJJ1_9AGAM</name>
<feature type="compositionally biased region" description="Basic and acidic residues" evidence="1">
    <location>
        <begin position="62"/>
        <end position="78"/>
    </location>
</feature>
<reference evidence="2" key="1">
    <citation type="journal article" date="2020" name="Nat. Commun.">
        <title>Large-scale genome sequencing of mycorrhizal fungi provides insights into the early evolution of symbiotic traits.</title>
        <authorList>
            <person name="Miyauchi S."/>
            <person name="Kiss E."/>
            <person name="Kuo A."/>
            <person name="Drula E."/>
            <person name="Kohler A."/>
            <person name="Sanchez-Garcia M."/>
            <person name="Morin E."/>
            <person name="Andreopoulos B."/>
            <person name="Barry K.W."/>
            <person name="Bonito G."/>
            <person name="Buee M."/>
            <person name="Carver A."/>
            <person name="Chen C."/>
            <person name="Cichocki N."/>
            <person name="Clum A."/>
            <person name="Culley D."/>
            <person name="Crous P.W."/>
            <person name="Fauchery L."/>
            <person name="Girlanda M."/>
            <person name="Hayes R.D."/>
            <person name="Keri Z."/>
            <person name="LaButti K."/>
            <person name="Lipzen A."/>
            <person name="Lombard V."/>
            <person name="Magnuson J."/>
            <person name="Maillard F."/>
            <person name="Murat C."/>
            <person name="Nolan M."/>
            <person name="Ohm R.A."/>
            <person name="Pangilinan J."/>
            <person name="Pereira M.F."/>
            <person name="Perotto S."/>
            <person name="Peter M."/>
            <person name="Pfister S."/>
            <person name="Riley R."/>
            <person name="Sitrit Y."/>
            <person name="Stielow J.B."/>
            <person name="Szollosi G."/>
            <person name="Zifcakova L."/>
            <person name="Stursova M."/>
            <person name="Spatafora J.W."/>
            <person name="Tedersoo L."/>
            <person name="Vaario L.M."/>
            <person name="Yamada A."/>
            <person name="Yan M."/>
            <person name="Wang P."/>
            <person name="Xu J."/>
            <person name="Bruns T."/>
            <person name="Baldrian P."/>
            <person name="Vilgalys R."/>
            <person name="Dunand C."/>
            <person name="Henrissat B."/>
            <person name="Grigoriev I.V."/>
            <person name="Hibbett D."/>
            <person name="Nagy L.G."/>
            <person name="Martin F.M."/>
        </authorList>
    </citation>
    <scope>NUCLEOTIDE SEQUENCE</scope>
    <source>
        <strain evidence="2">UP504</strain>
    </source>
</reference>
<feature type="compositionally biased region" description="Polar residues" evidence="1">
    <location>
        <begin position="381"/>
        <end position="396"/>
    </location>
</feature>
<feature type="region of interest" description="Disordered" evidence="1">
    <location>
        <begin position="1"/>
        <end position="78"/>
    </location>
</feature>
<evidence type="ECO:0000256" key="1">
    <source>
        <dbReference type="SAM" id="MobiDB-lite"/>
    </source>
</evidence>
<feature type="compositionally biased region" description="Pro residues" evidence="1">
    <location>
        <begin position="369"/>
        <end position="378"/>
    </location>
</feature>
<feature type="region of interest" description="Disordered" evidence="1">
    <location>
        <begin position="366"/>
        <end position="397"/>
    </location>
</feature>
<feature type="region of interest" description="Disordered" evidence="1">
    <location>
        <begin position="226"/>
        <end position="260"/>
    </location>
</feature>
<feature type="compositionally biased region" description="Basic and acidic residues" evidence="1">
    <location>
        <begin position="226"/>
        <end position="238"/>
    </location>
</feature>
<proteinExistence type="predicted"/>
<protein>
    <submittedName>
        <fullName evidence="2">Uncharacterized protein</fullName>
    </submittedName>
</protein>
<feature type="compositionally biased region" description="Acidic residues" evidence="1">
    <location>
        <begin position="29"/>
        <end position="50"/>
    </location>
</feature>
<gene>
    <name evidence="2" type="ORF">BS47DRAFT_1368610</name>
</gene>